<evidence type="ECO:0000313" key="5">
    <source>
        <dbReference type="Proteomes" id="UP000663760"/>
    </source>
</evidence>
<sequence length="610" mass="64836">MEGRHLDALLRYRDALRSSASSCPVDPFFAFPAVLKSCAALSLPSAVAQLHARAVRSGCHSHPFVLTSLISTYARLSLPHLAAVLLPPASSSSSSTLTVCYNALISGFAVNGLHISALSLFRRMLRCGASFNSITMLGLLPCGPHLPLRPLSGCSALHACNVKAGTDVDPAVANCLITMYARCGAVDLARRVFDCANSAAAAAAAAAPPLPTGERDAHALVRWNSMVSAYAQNGLAAEALELYQEMVERAGVEPDAVTMVGVLSCCANLGAPAVAREVEQRISGDPSFSTNTFLLNALINMNARCGNLPRAQKLFDEMPHRTVVSWTAIISGYGIHGEGRKAAELFDKMLAAGVRPDGVVMVSVLAACSHAGLTEEGLRHFRRMEGAHGLAPGTEHYACVVDLLGRAGRLQEAQRVISSMPVAPDGAVWGALLGACKIHRDVETAELAFRNVVALEPGNVGYYVLMANIYSDAGRLDGAARVRVMMRRRGLRKEPGVSYVEHGGSVHTFFADDGSHPQAGEIHRLVGELEALVGGGGGAGRHSERLAVAFALMNSEPGEKLVVIKNLRVCEDCHMFLRRVSAVVGREITVRDATRFHHFAGGECSCNGYW</sequence>
<dbReference type="OrthoDB" id="1487578at2759"/>
<dbReference type="Pfam" id="PF20431">
    <property type="entry name" value="E_motif"/>
    <property type="match status" value="1"/>
</dbReference>
<dbReference type="InterPro" id="IPR011990">
    <property type="entry name" value="TPR-like_helical_dom_sf"/>
</dbReference>
<evidence type="ECO:0000256" key="2">
    <source>
        <dbReference type="PROSITE-ProRule" id="PRU00708"/>
    </source>
</evidence>
<evidence type="ECO:0000256" key="1">
    <source>
        <dbReference type="ARBA" id="ARBA00022737"/>
    </source>
</evidence>
<dbReference type="EMBL" id="LR746272">
    <property type="protein sequence ID" value="CAA7401539.1"/>
    <property type="molecule type" value="Genomic_DNA"/>
</dbReference>
<reference evidence="4" key="1">
    <citation type="submission" date="2020-02" db="EMBL/GenBank/DDBJ databases">
        <authorList>
            <person name="Scholz U."/>
            <person name="Mascher M."/>
            <person name="Fiebig A."/>
        </authorList>
    </citation>
    <scope>NUCLEOTIDE SEQUENCE</scope>
</reference>
<protein>
    <recommendedName>
        <fullName evidence="3">DYW domain-containing protein</fullName>
    </recommendedName>
</protein>
<dbReference type="SUPFAM" id="SSF48452">
    <property type="entry name" value="TPR-like"/>
    <property type="match status" value="1"/>
</dbReference>
<gene>
    <name evidence="4" type="ORF">SI8410_09012217</name>
</gene>
<dbReference type="Pfam" id="PF01535">
    <property type="entry name" value="PPR"/>
    <property type="match status" value="3"/>
</dbReference>
<dbReference type="PANTHER" id="PTHR47926:SF503">
    <property type="entry name" value="PENTATRICOPEPTIDE REPEAT-CONTAINING PROTEIN"/>
    <property type="match status" value="1"/>
</dbReference>
<dbReference type="PROSITE" id="PS51375">
    <property type="entry name" value="PPR"/>
    <property type="match status" value="3"/>
</dbReference>
<keyword evidence="1" id="KW-0677">Repeat</keyword>
<dbReference type="InterPro" id="IPR032867">
    <property type="entry name" value="DYW_dom"/>
</dbReference>
<accession>A0A7I8KUM9</accession>
<dbReference type="Gene3D" id="1.25.40.10">
    <property type="entry name" value="Tetratricopeptide repeat domain"/>
    <property type="match status" value="3"/>
</dbReference>
<feature type="repeat" description="PPR" evidence="2">
    <location>
        <begin position="219"/>
        <end position="254"/>
    </location>
</feature>
<dbReference type="InterPro" id="IPR046848">
    <property type="entry name" value="E_motif"/>
</dbReference>
<keyword evidence="5" id="KW-1185">Reference proteome</keyword>
<feature type="repeat" description="PPR" evidence="2">
    <location>
        <begin position="322"/>
        <end position="356"/>
    </location>
</feature>
<dbReference type="GO" id="GO:0008270">
    <property type="term" value="F:zinc ion binding"/>
    <property type="evidence" value="ECO:0007669"/>
    <property type="project" value="InterPro"/>
</dbReference>
<organism evidence="4 5">
    <name type="scientific">Spirodela intermedia</name>
    <name type="common">Intermediate duckweed</name>
    <dbReference type="NCBI Taxonomy" id="51605"/>
    <lineage>
        <taxon>Eukaryota</taxon>
        <taxon>Viridiplantae</taxon>
        <taxon>Streptophyta</taxon>
        <taxon>Embryophyta</taxon>
        <taxon>Tracheophyta</taxon>
        <taxon>Spermatophyta</taxon>
        <taxon>Magnoliopsida</taxon>
        <taxon>Liliopsida</taxon>
        <taxon>Araceae</taxon>
        <taxon>Lemnoideae</taxon>
        <taxon>Spirodela</taxon>
    </lineage>
</organism>
<dbReference type="GO" id="GO:0003723">
    <property type="term" value="F:RNA binding"/>
    <property type="evidence" value="ECO:0007669"/>
    <property type="project" value="InterPro"/>
</dbReference>
<dbReference type="InterPro" id="IPR046960">
    <property type="entry name" value="PPR_At4g14850-like_plant"/>
</dbReference>
<dbReference type="InterPro" id="IPR002885">
    <property type="entry name" value="PPR_rpt"/>
</dbReference>
<dbReference type="FunFam" id="1.25.40.10:FF:000090">
    <property type="entry name" value="Pentatricopeptide repeat-containing protein, chloroplastic"/>
    <property type="match status" value="1"/>
</dbReference>
<dbReference type="NCBIfam" id="TIGR00756">
    <property type="entry name" value="PPR"/>
    <property type="match status" value="3"/>
</dbReference>
<feature type="domain" description="DYW" evidence="3">
    <location>
        <begin position="541"/>
        <end position="610"/>
    </location>
</feature>
<name>A0A7I8KUM9_SPIIN</name>
<dbReference type="GO" id="GO:0009451">
    <property type="term" value="P:RNA modification"/>
    <property type="evidence" value="ECO:0007669"/>
    <property type="project" value="InterPro"/>
</dbReference>
<evidence type="ECO:0000313" key="4">
    <source>
        <dbReference type="EMBL" id="CAA7401539.1"/>
    </source>
</evidence>
<dbReference type="Pfam" id="PF14432">
    <property type="entry name" value="DYW_deaminase"/>
    <property type="match status" value="1"/>
</dbReference>
<feature type="repeat" description="PPR" evidence="2">
    <location>
        <begin position="97"/>
        <end position="131"/>
    </location>
</feature>
<dbReference type="Proteomes" id="UP000663760">
    <property type="component" value="Chromosome 9"/>
</dbReference>
<dbReference type="Pfam" id="PF13041">
    <property type="entry name" value="PPR_2"/>
    <property type="match status" value="2"/>
</dbReference>
<proteinExistence type="predicted"/>
<evidence type="ECO:0000259" key="3">
    <source>
        <dbReference type="Pfam" id="PF14432"/>
    </source>
</evidence>
<dbReference type="AlphaFoldDB" id="A0A7I8KUM9"/>
<dbReference type="PANTHER" id="PTHR47926">
    <property type="entry name" value="PENTATRICOPEPTIDE REPEAT-CONTAINING PROTEIN"/>
    <property type="match status" value="1"/>
</dbReference>